<proteinExistence type="inferred from homology"/>
<reference evidence="6 7" key="1">
    <citation type="journal article" date="2015" name="Genome Announc.">
        <title>Expanding the biotechnology potential of lactobacilli through comparative genomics of 213 strains and associated genera.</title>
        <authorList>
            <person name="Sun Z."/>
            <person name="Harris H.M."/>
            <person name="McCann A."/>
            <person name="Guo C."/>
            <person name="Argimon S."/>
            <person name="Zhang W."/>
            <person name="Yang X."/>
            <person name="Jeffery I.B."/>
            <person name="Cooney J.C."/>
            <person name="Kagawa T.F."/>
            <person name="Liu W."/>
            <person name="Song Y."/>
            <person name="Salvetti E."/>
            <person name="Wrobel A."/>
            <person name="Rasinkangas P."/>
            <person name="Parkhill J."/>
            <person name="Rea M.C."/>
            <person name="O'Sullivan O."/>
            <person name="Ritari J."/>
            <person name="Douillard F.P."/>
            <person name="Paul Ross R."/>
            <person name="Yang R."/>
            <person name="Briner A.E."/>
            <person name="Felis G.E."/>
            <person name="de Vos W.M."/>
            <person name="Barrangou R."/>
            <person name="Klaenhammer T.R."/>
            <person name="Caufield P.W."/>
            <person name="Cui Y."/>
            <person name="Zhang H."/>
            <person name="O'Toole P.W."/>
        </authorList>
    </citation>
    <scope>NUCLEOTIDE SEQUENCE [LARGE SCALE GENOMIC DNA]</scope>
    <source>
        <strain evidence="6 7">DSM 20634</strain>
    </source>
</reference>
<dbReference type="PANTHER" id="PTHR30419:SF8">
    <property type="entry name" value="NITROGEN ASSIMILATION TRANSCRIPTIONAL ACTIVATOR-RELATED"/>
    <property type="match status" value="1"/>
</dbReference>
<sequence length="304" mass="35108">MEAIMDIKHIEYLICIVDSGYNLTKAATRLHISQPALSKFISELERTEDNAVFTRKRNRIIGLTDSGEELIDRGRKLDHEFNQMLAAFHSTAQENQGTVRIGIAPVIISTLFNEAIPHFIQENPLIDLKVVETGAYELQKMLMLQDIDIAVLVSPATYPGIHEDIIVRDSVSVWFNKHHRFHDFAGSIPFEEIAKEKIVSLDDSFMVTYQWKQRLRKLQIEPHFFFQSGSWDLILNMCEKLNVVTLMASPIGRNFAGTAIEHRQVKPFFPWNISLCTLDNAKHEPVVDFTQEWFHNFFMHSDKH</sequence>
<dbReference type="EMBL" id="AYYY01000007">
    <property type="protein sequence ID" value="KRM62296.1"/>
    <property type="molecule type" value="Genomic_DNA"/>
</dbReference>
<dbReference type="SUPFAM" id="SSF53850">
    <property type="entry name" value="Periplasmic binding protein-like II"/>
    <property type="match status" value="1"/>
</dbReference>
<name>A0A0R2A4Z1_9LACO</name>
<gene>
    <name evidence="6" type="ORF">FC26_GL000082</name>
</gene>
<dbReference type="SUPFAM" id="SSF46785">
    <property type="entry name" value="Winged helix' DNA-binding domain"/>
    <property type="match status" value="1"/>
</dbReference>
<protein>
    <submittedName>
        <fullName evidence="6">LysR family transcriptional regulator</fullName>
    </submittedName>
</protein>
<evidence type="ECO:0000256" key="2">
    <source>
        <dbReference type="ARBA" id="ARBA00023015"/>
    </source>
</evidence>
<dbReference type="Gene3D" id="1.10.10.10">
    <property type="entry name" value="Winged helix-like DNA-binding domain superfamily/Winged helix DNA-binding domain"/>
    <property type="match status" value="1"/>
</dbReference>
<dbReference type="STRING" id="1423813.FC26_GL000082"/>
<dbReference type="InterPro" id="IPR036388">
    <property type="entry name" value="WH-like_DNA-bd_sf"/>
</dbReference>
<evidence type="ECO:0000313" key="7">
    <source>
        <dbReference type="Proteomes" id="UP000051733"/>
    </source>
</evidence>
<dbReference type="Proteomes" id="UP000051733">
    <property type="component" value="Unassembled WGS sequence"/>
</dbReference>
<organism evidence="6 7">
    <name type="scientific">Paucilactobacillus vaccinostercus DSM 20634</name>
    <dbReference type="NCBI Taxonomy" id="1423813"/>
    <lineage>
        <taxon>Bacteria</taxon>
        <taxon>Bacillati</taxon>
        <taxon>Bacillota</taxon>
        <taxon>Bacilli</taxon>
        <taxon>Lactobacillales</taxon>
        <taxon>Lactobacillaceae</taxon>
        <taxon>Paucilactobacillus</taxon>
    </lineage>
</organism>
<dbReference type="GO" id="GO:0003700">
    <property type="term" value="F:DNA-binding transcription factor activity"/>
    <property type="evidence" value="ECO:0007669"/>
    <property type="project" value="InterPro"/>
</dbReference>
<evidence type="ECO:0000256" key="1">
    <source>
        <dbReference type="ARBA" id="ARBA00009437"/>
    </source>
</evidence>
<dbReference type="AlphaFoldDB" id="A0A0R2A4Z1"/>
<keyword evidence="4" id="KW-0804">Transcription</keyword>
<dbReference type="InterPro" id="IPR036390">
    <property type="entry name" value="WH_DNA-bd_sf"/>
</dbReference>
<evidence type="ECO:0000256" key="4">
    <source>
        <dbReference type="ARBA" id="ARBA00023163"/>
    </source>
</evidence>
<dbReference type="Pfam" id="PF03466">
    <property type="entry name" value="LysR_substrate"/>
    <property type="match status" value="1"/>
</dbReference>
<dbReference type="GO" id="GO:0005829">
    <property type="term" value="C:cytosol"/>
    <property type="evidence" value="ECO:0007669"/>
    <property type="project" value="TreeGrafter"/>
</dbReference>
<dbReference type="CDD" id="cd05466">
    <property type="entry name" value="PBP2_LTTR_substrate"/>
    <property type="match status" value="1"/>
</dbReference>
<comment type="caution">
    <text evidence="6">The sequence shown here is derived from an EMBL/GenBank/DDBJ whole genome shotgun (WGS) entry which is preliminary data.</text>
</comment>
<dbReference type="PROSITE" id="PS50931">
    <property type="entry name" value="HTH_LYSR"/>
    <property type="match status" value="1"/>
</dbReference>
<dbReference type="PATRIC" id="fig|1423813.3.peg.84"/>
<dbReference type="InterPro" id="IPR050950">
    <property type="entry name" value="HTH-type_LysR_regulators"/>
</dbReference>
<keyword evidence="2" id="KW-0805">Transcription regulation</keyword>
<comment type="similarity">
    <text evidence="1">Belongs to the LysR transcriptional regulatory family.</text>
</comment>
<evidence type="ECO:0000259" key="5">
    <source>
        <dbReference type="PROSITE" id="PS50931"/>
    </source>
</evidence>
<dbReference type="PANTHER" id="PTHR30419">
    <property type="entry name" value="HTH-TYPE TRANSCRIPTIONAL REGULATOR YBHD"/>
    <property type="match status" value="1"/>
</dbReference>
<dbReference type="InterPro" id="IPR005119">
    <property type="entry name" value="LysR_subst-bd"/>
</dbReference>
<evidence type="ECO:0000256" key="3">
    <source>
        <dbReference type="ARBA" id="ARBA00023125"/>
    </source>
</evidence>
<dbReference type="PRINTS" id="PR00039">
    <property type="entry name" value="HTHLYSR"/>
</dbReference>
<accession>A0A0R2A4Z1</accession>
<dbReference type="InterPro" id="IPR000847">
    <property type="entry name" value="LysR_HTH_N"/>
</dbReference>
<dbReference type="GO" id="GO:0003677">
    <property type="term" value="F:DNA binding"/>
    <property type="evidence" value="ECO:0007669"/>
    <property type="project" value="UniProtKB-KW"/>
</dbReference>
<dbReference type="Pfam" id="PF00126">
    <property type="entry name" value="HTH_1"/>
    <property type="match status" value="1"/>
</dbReference>
<keyword evidence="7" id="KW-1185">Reference proteome</keyword>
<evidence type="ECO:0000313" key="6">
    <source>
        <dbReference type="EMBL" id="KRM62296.1"/>
    </source>
</evidence>
<keyword evidence="3" id="KW-0238">DNA-binding</keyword>
<dbReference type="Gene3D" id="3.40.190.290">
    <property type="match status" value="1"/>
</dbReference>
<feature type="domain" description="HTH lysR-type" evidence="5">
    <location>
        <begin position="5"/>
        <end position="63"/>
    </location>
</feature>